<dbReference type="SUPFAM" id="SSF51197">
    <property type="entry name" value="Clavaminate synthase-like"/>
    <property type="match status" value="1"/>
</dbReference>
<name>A0A6G3R050_9ACTN</name>
<evidence type="ECO:0000313" key="1">
    <source>
        <dbReference type="EMBL" id="NEA89133.1"/>
    </source>
</evidence>
<sequence>MSFDEIAPEGIEKELASHFADRFDDATLRELSQNFRRNGYVKLPDFVSRDLFATVTKECHRLLDLHQQRIDIHLKETGNSPRFMSTVSQKAIEQDSELVRTIYNSEAMMGTLSRIAAEPVLPCPWDEEKYVLIRQHKQGDTHGWHWGDFSFTVIWIIEAPGPEFGGQLQAIPHTDWNKDDPRVHEYLAKHQISTYPHATGEMYFLRSDTTLHRTIPLNADRTRIILNTCWGSEKDQQKSATHETMQAMFN</sequence>
<dbReference type="RefSeq" id="WP_164338695.1">
    <property type="nucleotide sequence ID" value="NZ_JAAGMD010000677.1"/>
</dbReference>
<protein>
    <submittedName>
        <fullName evidence="1">ArpA protein</fullName>
    </submittedName>
</protein>
<gene>
    <name evidence="1" type="ORF">G3I53_24575</name>
</gene>
<dbReference type="Gene3D" id="2.60.120.620">
    <property type="entry name" value="q2cbj1_9rhob like domain"/>
    <property type="match status" value="1"/>
</dbReference>
<comment type="caution">
    <text evidence="1">The sequence shown here is derived from an EMBL/GenBank/DDBJ whole genome shotgun (WGS) entry which is preliminary data.</text>
</comment>
<dbReference type="InterPro" id="IPR056470">
    <property type="entry name" value="BesD/HalB-like"/>
</dbReference>
<accession>A0A6G3R050</accession>
<dbReference type="EMBL" id="JAAGMD010000677">
    <property type="protein sequence ID" value="NEA89133.1"/>
    <property type="molecule type" value="Genomic_DNA"/>
</dbReference>
<organism evidence="1">
    <name type="scientific">Streptomyces sp. SID14436</name>
    <dbReference type="NCBI Taxonomy" id="2706070"/>
    <lineage>
        <taxon>Bacteria</taxon>
        <taxon>Bacillati</taxon>
        <taxon>Actinomycetota</taxon>
        <taxon>Actinomycetes</taxon>
        <taxon>Kitasatosporales</taxon>
        <taxon>Streptomycetaceae</taxon>
        <taxon>Streptomyces</taxon>
    </lineage>
</organism>
<dbReference type="Pfam" id="PF23169">
    <property type="entry name" value="HalD"/>
    <property type="match status" value="1"/>
</dbReference>
<dbReference type="AlphaFoldDB" id="A0A6G3R050"/>
<reference evidence="1" key="1">
    <citation type="submission" date="2020-01" db="EMBL/GenBank/DDBJ databases">
        <title>Insect and environment-associated Actinomycetes.</title>
        <authorList>
            <person name="Currrie C."/>
            <person name="Chevrette M."/>
            <person name="Carlson C."/>
            <person name="Stubbendieck R."/>
            <person name="Wendt-Pienkowski E."/>
        </authorList>
    </citation>
    <scope>NUCLEOTIDE SEQUENCE</scope>
    <source>
        <strain evidence="1">SID14436</strain>
    </source>
</reference>
<proteinExistence type="predicted"/>